<dbReference type="KEGG" id="psyt:DSAG12_03431"/>
<evidence type="ECO:0000313" key="2">
    <source>
        <dbReference type="EMBL" id="QEE17594.1"/>
    </source>
</evidence>
<evidence type="ECO:0000313" key="3">
    <source>
        <dbReference type="Proteomes" id="UP000321408"/>
    </source>
</evidence>
<reference evidence="2 3" key="2">
    <citation type="journal article" date="2024" name="Int. J. Syst. Evol. Microbiol.">
        <title>Promethearchaeum syntrophicum gen. nov., sp. nov., an anaerobic, obligately syntrophic archaeon, the first isolate of the lineage 'Asgard' archaea, and proposal of the new archaeal phylum Promethearchaeota phyl. nov. and kingdom Promethearchaeati regn. nov.</title>
        <authorList>
            <person name="Imachi H."/>
            <person name="Nobu M.K."/>
            <person name="Kato S."/>
            <person name="Takaki Y."/>
            <person name="Miyazaki M."/>
            <person name="Miyata M."/>
            <person name="Ogawara M."/>
            <person name="Saito Y."/>
            <person name="Sakai S."/>
            <person name="Tahara Y.O."/>
            <person name="Takano Y."/>
            <person name="Tasumi E."/>
            <person name="Uematsu K."/>
            <person name="Yoshimura T."/>
            <person name="Itoh T."/>
            <person name="Ohkuma M."/>
            <person name="Takai K."/>
        </authorList>
    </citation>
    <scope>NUCLEOTIDE SEQUENCE [LARGE SCALE GENOMIC DNA]</scope>
    <source>
        <strain evidence="2 3">MK-D1</strain>
    </source>
</reference>
<feature type="transmembrane region" description="Helical" evidence="1">
    <location>
        <begin position="64"/>
        <end position="82"/>
    </location>
</feature>
<feature type="transmembrane region" description="Helical" evidence="1">
    <location>
        <begin position="94"/>
        <end position="115"/>
    </location>
</feature>
<feature type="transmembrane region" description="Helical" evidence="1">
    <location>
        <begin position="167"/>
        <end position="186"/>
    </location>
</feature>
<feature type="transmembrane region" description="Helical" evidence="1">
    <location>
        <begin position="135"/>
        <end position="155"/>
    </location>
</feature>
<keyword evidence="1" id="KW-0472">Membrane</keyword>
<sequence length="358" mass="40964">MVLNWSIGVIITFISLIPSSLASVLTLIQYFKDKYSHLKYLSGIWICLTIWIFFQGISDLLLSIPLHIIGFYSLMVVNYFANQFVDSITRESTDIIKMIIVSISSTAILIFSLLPNAVIIKEDAATPFVTFTGNFRYAAMVQVFLFILITTYGNLKVFLHTPKQLKFYSFLNLFGTYLYGIQPLWIQFTHLEDRFPGAANGSMAIGTLLISMVIIQHPKLAYVIPLKVYRILIMDTKSGLILFKHDWNELKAKSSENILSGMLQAVNTMFDQTINKGNVRDIKFDQAILTYEKSRKTSIACIIISNKISKTLRTSFSDFADDVFKDYENTKENSLIKKNNEKCEILLEQYFPFVPKFD</sequence>
<name>A0A5B9DEQ2_9ARCH</name>
<feature type="transmembrane region" description="Helical" evidence="1">
    <location>
        <begin position="198"/>
        <end position="215"/>
    </location>
</feature>
<organism evidence="2 3">
    <name type="scientific">Promethearchaeum syntrophicum</name>
    <dbReference type="NCBI Taxonomy" id="2594042"/>
    <lineage>
        <taxon>Archaea</taxon>
        <taxon>Promethearchaeati</taxon>
        <taxon>Promethearchaeota</taxon>
        <taxon>Promethearchaeia</taxon>
        <taxon>Promethearchaeales</taxon>
        <taxon>Promethearchaeaceae</taxon>
        <taxon>Promethearchaeum</taxon>
    </lineage>
</organism>
<keyword evidence="1" id="KW-1133">Transmembrane helix</keyword>
<dbReference type="EMBL" id="CP042905">
    <property type="protein sequence ID" value="QEE17594.1"/>
    <property type="molecule type" value="Genomic_DNA"/>
</dbReference>
<gene>
    <name evidence="2" type="ORF">DSAG12_03431</name>
</gene>
<keyword evidence="1" id="KW-0812">Transmembrane</keyword>
<reference evidence="2 3" key="1">
    <citation type="journal article" date="2020" name="Nature">
        <title>Isolation of an archaeon at the prokaryote-eukaryote interface.</title>
        <authorList>
            <person name="Imachi H."/>
            <person name="Nobu M.K."/>
            <person name="Nakahara N."/>
            <person name="Morono Y."/>
            <person name="Ogawara M."/>
            <person name="Takaki Y."/>
            <person name="Takano Y."/>
            <person name="Uematsu K."/>
            <person name="Ikuta T."/>
            <person name="Ito M."/>
            <person name="Matsui Y."/>
            <person name="Miyazaki M."/>
            <person name="Murata K."/>
            <person name="Saito Y."/>
            <person name="Sakai S."/>
            <person name="Song C."/>
            <person name="Tasumi E."/>
            <person name="Yamanaka Y."/>
            <person name="Yamaguchi T."/>
            <person name="Kamagata Y."/>
            <person name="Tamaki H."/>
            <person name="Takai K."/>
        </authorList>
    </citation>
    <scope>NUCLEOTIDE SEQUENCE [LARGE SCALE GENOMIC DNA]</scope>
    <source>
        <strain evidence="2 3">MK-D1</strain>
    </source>
</reference>
<dbReference type="RefSeq" id="WP_147664483.1">
    <property type="nucleotide sequence ID" value="NZ_CP042905.2"/>
</dbReference>
<dbReference type="GeneID" id="41331401"/>
<dbReference type="Proteomes" id="UP000321408">
    <property type="component" value="Chromosome"/>
</dbReference>
<dbReference type="AlphaFoldDB" id="A0A5B9DEQ2"/>
<feature type="transmembrane region" description="Helical" evidence="1">
    <location>
        <begin position="6"/>
        <end position="28"/>
    </location>
</feature>
<keyword evidence="3" id="KW-1185">Reference proteome</keyword>
<evidence type="ECO:0000256" key="1">
    <source>
        <dbReference type="SAM" id="Phobius"/>
    </source>
</evidence>
<accession>A0A5B9DEQ2</accession>
<feature type="transmembrane region" description="Helical" evidence="1">
    <location>
        <begin position="40"/>
        <end position="58"/>
    </location>
</feature>
<proteinExistence type="predicted"/>
<protein>
    <submittedName>
        <fullName evidence="2">Uncharacterized protein</fullName>
    </submittedName>
</protein>